<dbReference type="STRING" id="1206466.K0KR58"/>
<dbReference type="AlphaFoldDB" id="K0KR58"/>
<dbReference type="Pfam" id="PF11976">
    <property type="entry name" value="Rad60-SLD"/>
    <property type="match status" value="1"/>
</dbReference>
<comment type="caution">
    <text evidence="3">The sequence shown here is derived from an EMBL/GenBank/DDBJ whole genome shotgun (WGS) entry which is preliminary data.</text>
</comment>
<feature type="domain" description="Ubiquitin-like" evidence="2">
    <location>
        <begin position="24"/>
        <end position="100"/>
    </location>
</feature>
<dbReference type="InterPro" id="IPR029071">
    <property type="entry name" value="Ubiquitin-like_domsf"/>
</dbReference>
<dbReference type="EMBL" id="CAIF01000089">
    <property type="protein sequence ID" value="CCH43773.1"/>
    <property type="molecule type" value="Genomic_DNA"/>
</dbReference>
<sequence length="101" mass="11420">MSDSEAPDQKPELNETKPDVKSETHINLKVSDGTNEIFFKIKRATPLKRLMEAFAKRQGKSLNSIRFLFEGQRVKEDATPDEMDLEDGDVIEAHQEQIGGC</sequence>
<dbReference type="SMART" id="SM00213">
    <property type="entry name" value="UBQ"/>
    <property type="match status" value="1"/>
</dbReference>
<dbReference type="FunFam" id="3.10.20.90:FF:000155">
    <property type="entry name" value="Ubiquitin-like protein SMT3"/>
    <property type="match status" value="1"/>
</dbReference>
<dbReference type="FunCoup" id="K0KR58">
    <property type="interactions" value="1151"/>
</dbReference>
<dbReference type="PROSITE" id="PS50053">
    <property type="entry name" value="UBIQUITIN_2"/>
    <property type="match status" value="1"/>
</dbReference>
<dbReference type="InParanoid" id="K0KR58"/>
<keyword evidence="4" id="KW-1185">Reference proteome</keyword>
<reference evidence="3 4" key="1">
    <citation type="journal article" date="2012" name="Eukaryot. Cell">
        <title>Draft genome sequence of Wickerhamomyces ciferrii NRRL Y-1031 F-60-10.</title>
        <authorList>
            <person name="Schneider J."/>
            <person name="Andrea H."/>
            <person name="Blom J."/>
            <person name="Jaenicke S."/>
            <person name="Ruckert C."/>
            <person name="Schorsch C."/>
            <person name="Szczepanowski R."/>
            <person name="Farwick M."/>
            <person name="Goesmann A."/>
            <person name="Puhler A."/>
            <person name="Schaffer S."/>
            <person name="Tauch A."/>
            <person name="Kohler T."/>
            <person name="Brinkrolf K."/>
        </authorList>
    </citation>
    <scope>NUCLEOTIDE SEQUENCE [LARGE SCALE GENOMIC DNA]</scope>
    <source>
        <strain evidence="4">ATCC 14091 / BCRC 22168 / CBS 111 / JCM 3599 / NBRC 0793 / NRRL Y-1031 F-60-10</strain>
    </source>
</reference>
<feature type="compositionally biased region" description="Basic and acidic residues" evidence="1">
    <location>
        <begin position="7"/>
        <end position="25"/>
    </location>
</feature>
<dbReference type="Gene3D" id="3.10.20.90">
    <property type="entry name" value="Phosphatidylinositol 3-kinase Catalytic Subunit, Chain A, domain 1"/>
    <property type="match status" value="1"/>
</dbReference>
<organism evidence="3 4">
    <name type="scientific">Wickerhamomyces ciferrii (strain ATCC 14091 / BCRC 22168 / CBS 111 / JCM 3599 / NBRC 0793 / NRRL Y-1031 F-60-10)</name>
    <name type="common">Yeast</name>
    <name type="synonym">Pichia ciferrii</name>
    <dbReference type="NCBI Taxonomy" id="1206466"/>
    <lineage>
        <taxon>Eukaryota</taxon>
        <taxon>Fungi</taxon>
        <taxon>Dikarya</taxon>
        <taxon>Ascomycota</taxon>
        <taxon>Saccharomycotina</taxon>
        <taxon>Saccharomycetes</taxon>
        <taxon>Phaffomycetales</taxon>
        <taxon>Wickerhamomycetaceae</taxon>
        <taxon>Wickerhamomyces</taxon>
    </lineage>
</organism>
<dbReference type="SUPFAM" id="SSF54236">
    <property type="entry name" value="Ubiquitin-like"/>
    <property type="match status" value="1"/>
</dbReference>
<evidence type="ECO:0000313" key="3">
    <source>
        <dbReference type="EMBL" id="CCH43773.1"/>
    </source>
</evidence>
<dbReference type="InterPro" id="IPR000626">
    <property type="entry name" value="Ubiquitin-like_dom"/>
</dbReference>
<accession>K0KR58</accession>
<evidence type="ECO:0000313" key="4">
    <source>
        <dbReference type="Proteomes" id="UP000009328"/>
    </source>
</evidence>
<dbReference type="HOGENOM" id="CLU_148322_4_2_1"/>
<dbReference type="PANTHER" id="PTHR10562">
    <property type="entry name" value="SMALL UBIQUITIN-RELATED MODIFIER"/>
    <property type="match status" value="1"/>
</dbReference>
<name>K0KR58_WICCF</name>
<dbReference type="InterPro" id="IPR022617">
    <property type="entry name" value="Rad60/SUMO-like_dom"/>
</dbReference>
<feature type="region of interest" description="Disordered" evidence="1">
    <location>
        <begin position="1"/>
        <end position="25"/>
    </location>
</feature>
<dbReference type="Proteomes" id="UP000009328">
    <property type="component" value="Unassembled WGS sequence"/>
</dbReference>
<evidence type="ECO:0000259" key="2">
    <source>
        <dbReference type="PROSITE" id="PS50053"/>
    </source>
</evidence>
<proteinExistence type="predicted"/>
<evidence type="ECO:0000256" key="1">
    <source>
        <dbReference type="SAM" id="MobiDB-lite"/>
    </source>
</evidence>
<gene>
    <name evidence="3" type="ORF">BN7_3327</name>
</gene>
<dbReference type="eggNOG" id="KOG1769">
    <property type="taxonomic scope" value="Eukaryota"/>
</dbReference>
<dbReference type="CDD" id="cd16116">
    <property type="entry name" value="Ubl_Smt3_like"/>
    <property type="match status" value="1"/>
</dbReference>
<protein>
    <recommendedName>
        <fullName evidence="2">Ubiquitin-like domain-containing protein</fullName>
    </recommendedName>
</protein>